<feature type="chain" id="PRO_5043564035" description="SET domain-containing protein" evidence="3">
    <location>
        <begin position="23"/>
        <end position="441"/>
    </location>
</feature>
<dbReference type="InterPro" id="IPR046341">
    <property type="entry name" value="SET_dom_sf"/>
</dbReference>
<feature type="compositionally biased region" description="Acidic residues" evidence="2">
    <location>
        <begin position="203"/>
        <end position="216"/>
    </location>
</feature>
<dbReference type="PANTHER" id="PTHR47332:SF6">
    <property type="entry name" value="SET DOMAIN-CONTAINING PROTEIN"/>
    <property type="match status" value="1"/>
</dbReference>
<reference evidence="5" key="1">
    <citation type="journal article" date="2023" name="Mol. Phylogenet. Evol.">
        <title>Genome-scale phylogeny and comparative genomics of the fungal order Sordariales.</title>
        <authorList>
            <person name="Hensen N."/>
            <person name="Bonometti L."/>
            <person name="Westerberg I."/>
            <person name="Brannstrom I.O."/>
            <person name="Guillou S."/>
            <person name="Cros-Aarteil S."/>
            <person name="Calhoun S."/>
            <person name="Haridas S."/>
            <person name="Kuo A."/>
            <person name="Mondo S."/>
            <person name="Pangilinan J."/>
            <person name="Riley R."/>
            <person name="LaButti K."/>
            <person name="Andreopoulos B."/>
            <person name="Lipzen A."/>
            <person name="Chen C."/>
            <person name="Yan M."/>
            <person name="Daum C."/>
            <person name="Ng V."/>
            <person name="Clum A."/>
            <person name="Steindorff A."/>
            <person name="Ohm R.A."/>
            <person name="Martin F."/>
            <person name="Silar P."/>
            <person name="Natvig D.O."/>
            <person name="Lalanne C."/>
            <person name="Gautier V."/>
            <person name="Ament-Velasquez S.L."/>
            <person name="Kruys A."/>
            <person name="Hutchinson M.I."/>
            <person name="Powell A.J."/>
            <person name="Barry K."/>
            <person name="Miller A.N."/>
            <person name="Grigoriev I.V."/>
            <person name="Debuchy R."/>
            <person name="Gladieux P."/>
            <person name="Hiltunen Thoren M."/>
            <person name="Johannesson H."/>
        </authorList>
    </citation>
    <scope>NUCLEOTIDE SEQUENCE</scope>
    <source>
        <strain evidence="5">PSN324</strain>
    </source>
</reference>
<comment type="caution">
    <text evidence="5">The sequence shown here is derived from an EMBL/GenBank/DDBJ whole genome shotgun (WGS) entry which is preliminary data.</text>
</comment>
<dbReference type="Pfam" id="PF00856">
    <property type="entry name" value="SET"/>
    <property type="match status" value="1"/>
</dbReference>
<keyword evidence="3" id="KW-0732">Signal</keyword>
<name>A0AAV9HXK3_9PEZI</name>
<dbReference type="PROSITE" id="PS50280">
    <property type="entry name" value="SET"/>
    <property type="match status" value="1"/>
</dbReference>
<dbReference type="SUPFAM" id="SSF82199">
    <property type="entry name" value="SET domain"/>
    <property type="match status" value="1"/>
</dbReference>
<feature type="signal peptide" evidence="3">
    <location>
        <begin position="1"/>
        <end position="22"/>
    </location>
</feature>
<organism evidence="5 6">
    <name type="scientific">Cladorrhinum samala</name>
    <dbReference type="NCBI Taxonomy" id="585594"/>
    <lineage>
        <taxon>Eukaryota</taxon>
        <taxon>Fungi</taxon>
        <taxon>Dikarya</taxon>
        <taxon>Ascomycota</taxon>
        <taxon>Pezizomycotina</taxon>
        <taxon>Sordariomycetes</taxon>
        <taxon>Sordariomycetidae</taxon>
        <taxon>Sordariales</taxon>
        <taxon>Podosporaceae</taxon>
        <taxon>Cladorrhinum</taxon>
    </lineage>
</organism>
<dbReference type="SMART" id="SM00317">
    <property type="entry name" value="SET"/>
    <property type="match status" value="1"/>
</dbReference>
<dbReference type="Proteomes" id="UP001321749">
    <property type="component" value="Unassembled WGS sequence"/>
</dbReference>
<feature type="domain" description="SET" evidence="4">
    <location>
        <begin position="126"/>
        <end position="283"/>
    </location>
</feature>
<reference evidence="5" key="2">
    <citation type="submission" date="2023-06" db="EMBL/GenBank/DDBJ databases">
        <authorList>
            <consortium name="Lawrence Berkeley National Laboratory"/>
            <person name="Mondo S.J."/>
            <person name="Hensen N."/>
            <person name="Bonometti L."/>
            <person name="Westerberg I."/>
            <person name="Brannstrom I.O."/>
            <person name="Guillou S."/>
            <person name="Cros-Aarteil S."/>
            <person name="Calhoun S."/>
            <person name="Haridas S."/>
            <person name="Kuo A."/>
            <person name="Pangilinan J."/>
            <person name="Riley R."/>
            <person name="Labutti K."/>
            <person name="Andreopoulos B."/>
            <person name="Lipzen A."/>
            <person name="Chen C."/>
            <person name="Yanf M."/>
            <person name="Daum C."/>
            <person name="Ng V."/>
            <person name="Clum A."/>
            <person name="Steindorff A."/>
            <person name="Ohm R."/>
            <person name="Martin F."/>
            <person name="Silar P."/>
            <person name="Natvig D."/>
            <person name="Lalanne C."/>
            <person name="Gautier V."/>
            <person name="Ament-Velasquez S.L."/>
            <person name="Kruys A."/>
            <person name="Hutchinson M.I."/>
            <person name="Powell A.J."/>
            <person name="Barry K."/>
            <person name="Miller A.N."/>
            <person name="Grigoriev I.V."/>
            <person name="Debuchy R."/>
            <person name="Gladieux P."/>
            <person name="Thoren M.H."/>
            <person name="Johannesson H."/>
        </authorList>
    </citation>
    <scope>NUCLEOTIDE SEQUENCE</scope>
    <source>
        <strain evidence="5">PSN324</strain>
    </source>
</reference>
<proteinExistence type="predicted"/>
<feature type="region of interest" description="Disordered" evidence="2">
    <location>
        <begin position="197"/>
        <end position="216"/>
    </location>
</feature>
<gene>
    <name evidence="5" type="ORF">QBC42DRAFT_320052</name>
</gene>
<feature type="coiled-coil region" evidence="1">
    <location>
        <begin position="410"/>
        <end position="437"/>
    </location>
</feature>
<evidence type="ECO:0000256" key="3">
    <source>
        <dbReference type="SAM" id="SignalP"/>
    </source>
</evidence>
<sequence length="441" mass="49060">MMAPPILTTALLSLIIPHVAQASSQHQDIRKTCARYPPSRPVSANLTKCLDSLLAPSISPLSLAPWTQPPHCIYAEESPYCVFTNAHHSLSIITTPDEASTSLNLLSHHSVDPPSFFAPQKLYLSPPYKVVDVPGKGKGAVATQRIQKGMAILVDTASVLAAAEYPADVMREEVQDLMEAAVDRLADGGIGVRALSRMGRRDEEEEEEERGEGMSEMEDTLLTNSFVVGLGGKEYMGLFVDVARFNHDCRPNAFLHFSETTLAMTIWAAKDIEEGEEITISYSAAGMVTEERQKTLEKVWGFKCQCSLCSAPAEILTASDNNRKEIRQLQKAVVELAQKGEYDEALSRAERMFELVETEGLTEQMGDMYEVPARLYYHVGNLEKALEYTLKVKREIDGYGLPGEFGAEKLKMLDGVIERIEKELKNKKKNEEEERKNRGRT</sequence>
<dbReference type="CDD" id="cd20071">
    <property type="entry name" value="SET_SMYD"/>
    <property type="match status" value="1"/>
</dbReference>
<evidence type="ECO:0000256" key="1">
    <source>
        <dbReference type="SAM" id="Coils"/>
    </source>
</evidence>
<dbReference type="Gene3D" id="1.25.40.10">
    <property type="entry name" value="Tetratricopeptide repeat domain"/>
    <property type="match status" value="1"/>
</dbReference>
<evidence type="ECO:0000313" key="6">
    <source>
        <dbReference type="Proteomes" id="UP001321749"/>
    </source>
</evidence>
<accession>A0AAV9HXK3</accession>
<dbReference type="EMBL" id="MU864948">
    <property type="protein sequence ID" value="KAK4464476.1"/>
    <property type="molecule type" value="Genomic_DNA"/>
</dbReference>
<dbReference type="InterPro" id="IPR053185">
    <property type="entry name" value="SET_domain_protein"/>
</dbReference>
<evidence type="ECO:0000256" key="2">
    <source>
        <dbReference type="SAM" id="MobiDB-lite"/>
    </source>
</evidence>
<evidence type="ECO:0000259" key="4">
    <source>
        <dbReference type="PROSITE" id="PS50280"/>
    </source>
</evidence>
<dbReference type="AlphaFoldDB" id="A0AAV9HXK3"/>
<keyword evidence="6" id="KW-1185">Reference proteome</keyword>
<dbReference type="PANTHER" id="PTHR47332">
    <property type="entry name" value="SET DOMAIN-CONTAINING PROTEIN 5"/>
    <property type="match status" value="1"/>
</dbReference>
<protein>
    <recommendedName>
        <fullName evidence="4">SET domain-containing protein</fullName>
    </recommendedName>
</protein>
<evidence type="ECO:0000313" key="5">
    <source>
        <dbReference type="EMBL" id="KAK4464476.1"/>
    </source>
</evidence>
<dbReference type="Gene3D" id="2.170.270.10">
    <property type="entry name" value="SET domain"/>
    <property type="match status" value="1"/>
</dbReference>
<keyword evidence="1" id="KW-0175">Coiled coil</keyword>
<dbReference type="InterPro" id="IPR001214">
    <property type="entry name" value="SET_dom"/>
</dbReference>
<dbReference type="SUPFAM" id="SSF48452">
    <property type="entry name" value="TPR-like"/>
    <property type="match status" value="1"/>
</dbReference>
<dbReference type="InterPro" id="IPR011990">
    <property type="entry name" value="TPR-like_helical_dom_sf"/>
</dbReference>